<keyword evidence="1" id="KW-1133">Transmembrane helix</keyword>
<feature type="transmembrane region" description="Helical" evidence="1">
    <location>
        <begin position="190"/>
        <end position="216"/>
    </location>
</feature>
<feature type="transmembrane region" description="Helical" evidence="1">
    <location>
        <begin position="21"/>
        <end position="39"/>
    </location>
</feature>
<feature type="transmembrane region" description="Helical" evidence="1">
    <location>
        <begin position="156"/>
        <end position="178"/>
    </location>
</feature>
<dbReference type="InterPro" id="IPR059217">
    <property type="entry name" value="LA3751_2-like"/>
</dbReference>
<keyword evidence="1" id="KW-0812">Transmembrane</keyword>
<dbReference type="EMBL" id="QHCT01000001">
    <property type="protein sequence ID" value="RHX91788.1"/>
    <property type="molecule type" value="Genomic_DNA"/>
</dbReference>
<comment type="caution">
    <text evidence="2">The sequence shown here is derived from an EMBL/GenBank/DDBJ whole genome shotgun (WGS) entry which is preliminary data.</text>
</comment>
<proteinExistence type="predicted"/>
<keyword evidence="1" id="KW-0472">Membrane</keyword>
<evidence type="ECO:0000313" key="3">
    <source>
        <dbReference type="Proteomes" id="UP000265798"/>
    </source>
</evidence>
<feature type="transmembrane region" description="Helical" evidence="1">
    <location>
        <begin position="237"/>
        <end position="257"/>
    </location>
</feature>
<protein>
    <recommendedName>
        <fullName evidence="4">Glycosyltransferase RgtA/B/C/D-like domain-containing protein</fullName>
    </recommendedName>
</protein>
<feature type="transmembrane region" description="Helical" evidence="1">
    <location>
        <begin position="377"/>
        <end position="394"/>
    </location>
</feature>
<feature type="transmembrane region" description="Helical" evidence="1">
    <location>
        <begin position="298"/>
        <end position="316"/>
    </location>
</feature>
<dbReference type="RefSeq" id="WP_118966641.1">
    <property type="nucleotide sequence ID" value="NZ_QHCT01000001.1"/>
</dbReference>
<evidence type="ECO:0000256" key="1">
    <source>
        <dbReference type="SAM" id="Phobius"/>
    </source>
</evidence>
<organism evidence="2 3">
    <name type="scientific">Leptospira stimsonii</name>
    <dbReference type="NCBI Taxonomy" id="2202203"/>
    <lineage>
        <taxon>Bacteria</taxon>
        <taxon>Pseudomonadati</taxon>
        <taxon>Spirochaetota</taxon>
        <taxon>Spirochaetia</taxon>
        <taxon>Leptospirales</taxon>
        <taxon>Leptospiraceae</taxon>
        <taxon>Leptospira</taxon>
    </lineage>
</organism>
<dbReference type="Proteomes" id="UP000265798">
    <property type="component" value="Unassembled WGS sequence"/>
</dbReference>
<dbReference type="NCBIfam" id="NF047440">
    <property type="entry name" value="LA3751_2_3_fam"/>
    <property type="match status" value="1"/>
</dbReference>
<dbReference type="OrthoDB" id="344908at2"/>
<dbReference type="AlphaFoldDB" id="A0A396ZE77"/>
<reference evidence="3" key="1">
    <citation type="submission" date="2018-05" db="EMBL/GenBank/DDBJ databases">
        <title>Leptospira yasudae sp. nov. and Leptospira stimsonii sp. nov., two pathogenic species of the genus Leptospira isolated from environmental sources.</title>
        <authorList>
            <person name="Casanovas-Massana A."/>
            <person name="Hamond C."/>
            <person name="Santos L.A."/>
            <person name="Hacker K.P."/>
            <person name="Balassiano I."/>
            <person name="Medeiros M.A."/>
            <person name="Reis M.G."/>
            <person name="Ko A.I."/>
            <person name="Wunder E.A."/>
        </authorList>
    </citation>
    <scope>NUCLEOTIDE SEQUENCE [LARGE SCALE GENOMIC DNA]</scope>
    <source>
        <strain evidence="3">Yale</strain>
    </source>
</reference>
<name>A0A396ZE77_9LEPT</name>
<evidence type="ECO:0000313" key="2">
    <source>
        <dbReference type="EMBL" id="RHX91788.1"/>
    </source>
</evidence>
<sequence length="513" mass="58895">MKIGNLSDKFKSPRARSFFNVVFFVCIFVFCFSTTYYTLPKSSFAADSLVKILQAKGWVESGFQSQSVHYLGKSIDPAYKYFLIDTSTSRPGEKITPFPFANTIITAPFVAFGFPEGIIYLSAFVFFFYLILLLRITKLYLIPIATIFGTPLLHHFISFSDVSIAATLVLFGITFLLTEDMSFNKNQLRLFFSGALMGIACWYRPEVIILTSCFLFSNFLIPLIKAKTIEKEVIRRSFVFSFGFLILFSAFIAYNWVHYDSILGPRVESNRSILLFDWSTKFGSIRSLLINGNGRVGLFGYSAWYLFVIGFCLWNWTKIRETSQIWIITFLTNLTLVCILTPNDSNIDWGSRYFTCSAFVPLLLLKEFQQIKIGKPIFQKFFLSILGILILYSLNINHKVIRTMRRISHQLTQIQSSIPWSESKVFVTHRNNIANTFGLNYLNQTILLLPSVEDLNTIVLENQKVNFVLIEDVTDNSLSKYAREHFQDRYSITEIKKEGIGLILLTEMISGKK</sequence>
<feature type="transmembrane region" description="Helical" evidence="1">
    <location>
        <begin position="325"/>
        <end position="343"/>
    </location>
</feature>
<gene>
    <name evidence="2" type="ORF">DLM75_00610</name>
</gene>
<accession>A0A396ZE77</accession>
<evidence type="ECO:0008006" key="4">
    <source>
        <dbReference type="Google" id="ProtNLM"/>
    </source>
</evidence>
<feature type="transmembrane region" description="Helical" evidence="1">
    <location>
        <begin position="118"/>
        <end position="136"/>
    </location>
</feature>